<dbReference type="EMBL" id="KL198089">
    <property type="protein sequence ID" value="KDQ08559.1"/>
    <property type="molecule type" value="Genomic_DNA"/>
</dbReference>
<dbReference type="AlphaFoldDB" id="A0A067LZ65"/>
<sequence>MSQSPLPKAFVYRLPSEVLLEVFKAYWDDFGVIDIQVTHVCRLWRQVVQGYSCFWSTLELDILNEKVEQQAAYWLERSGRTPLDIIVSDSSRYSTYTPGREGRKEAELRLARLAKMLEEVMDRWESFSITLEPHDVDLFFRHCSRVTHTPNLKEFQVDAKDTQFWNYGSARAGIIGIPCDHPPCAGASVSAKFARCIPTFRPNFGLAITNLTLHLEDVDPTDAIVPGILRACSNLESLAVDLRSENTFAVTPPTPPITLPHLRHFYISWDAWLDHIIAPLHLPNLVSFDSHRHHYSNMEVNWNTVADLLVTIFQTCRSSLSSIRILGRRYSSTFDGEETQAVPLGAGPTIVLGSLVHCEVHSHGGDRLLRRLILPNIKSLDIADIEFGTAYRLVTSSPQLQTLSFDYIRGGPPSQTPTPTPHMLPELTSLKAVFSTHFLNHLLIPPLDRPRLLVGSSIPRLRTLHLEKVRFGDDALLRCMERWTELESLALRKTHTTDAVLVALSEPAPDADGGVGSKWILPRLSNIEIEHCLNITSAGFISFAASRNGPRVAPDTGGPPQVRGRAWITEPAPEGSRDDVTVHGCRLRYIDEFWDSDSD</sequence>
<dbReference type="OrthoDB" id="2919606at2759"/>
<dbReference type="SUPFAM" id="SSF52047">
    <property type="entry name" value="RNI-like"/>
    <property type="match status" value="1"/>
</dbReference>
<keyword evidence="2" id="KW-1185">Reference proteome</keyword>
<proteinExistence type="predicted"/>
<dbReference type="PANTHER" id="PTHR38926:SF5">
    <property type="entry name" value="F-BOX AND LEUCINE-RICH REPEAT PROTEIN 6"/>
    <property type="match status" value="1"/>
</dbReference>
<evidence type="ECO:0000313" key="2">
    <source>
        <dbReference type="Proteomes" id="UP000027195"/>
    </source>
</evidence>
<dbReference type="InParanoid" id="A0A067LZ65"/>
<dbReference type="PANTHER" id="PTHR38926">
    <property type="entry name" value="F-BOX DOMAIN CONTAINING PROTEIN, EXPRESSED"/>
    <property type="match status" value="1"/>
</dbReference>
<evidence type="ECO:0008006" key="3">
    <source>
        <dbReference type="Google" id="ProtNLM"/>
    </source>
</evidence>
<evidence type="ECO:0000313" key="1">
    <source>
        <dbReference type="EMBL" id="KDQ08559.1"/>
    </source>
</evidence>
<name>A0A067LZ65_BOTB1</name>
<organism evidence="1 2">
    <name type="scientific">Botryobasidium botryosum (strain FD-172 SS1)</name>
    <dbReference type="NCBI Taxonomy" id="930990"/>
    <lineage>
        <taxon>Eukaryota</taxon>
        <taxon>Fungi</taxon>
        <taxon>Dikarya</taxon>
        <taxon>Basidiomycota</taxon>
        <taxon>Agaricomycotina</taxon>
        <taxon>Agaricomycetes</taxon>
        <taxon>Cantharellales</taxon>
        <taxon>Botryobasidiaceae</taxon>
        <taxon>Botryobasidium</taxon>
    </lineage>
</organism>
<reference evidence="2" key="1">
    <citation type="journal article" date="2014" name="Proc. Natl. Acad. Sci. U.S.A.">
        <title>Extensive sampling of basidiomycete genomes demonstrates inadequacy of the white-rot/brown-rot paradigm for wood decay fungi.</title>
        <authorList>
            <person name="Riley R."/>
            <person name="Salamov A.A."/>
            <person name="Brown D.W."/>
            <person name="Nagy L.G."/>
            <person name="Floudas D."/>
            <person name="Held B.W."/>
            <person name="Levasseur A."/>
            <person name="Lombard V."/>
            <person name="Morin E."/>
            <person name="Otillar R."/>
            <person name="Lindquist E.A."/>
            <person name="Sun H."/>
            <person name="LaButti K.M."/>
            <person name="Schmutz J."/>
            <person name="Jabbour D."/>
            <person name="Luo H."/>
            <person name="Baker S.E."/>
            <person name="Pisabarro A.G."/>
            <person name="Walton J.D."/>
            <person name="Blanchette R.A."/>
            <person name="Henrissat B."/>
            <person name="Martin F."/>
            <person name="Cullen D."/>
            <person name="Hibbett D.S."/>
            <person name="Grigoriev I.V."/>
        </authorList>
    </citation>
    <scope>NUCLEOTIDE SEQUENCE [LARGE SCALE GENOMIC DNA]</scope>
    <source>
        <strain evidence="2">FD-172 SS1</strain>
    </source>
</reference>
<dbReference type="Proteomes" id="UP000027195">
    <property type="component" value="Unassembled WGS sequence"/>
</dbReference>
<protein>
    <recommendedName>
        <fullName evidence="3">F-box domain-containing protein</fullName>
    </recommendedName>
</protein>
<dbReference type="Gene3D" id="3.80.10.10">
    <property type="entry name" value="Ribonuclease Inhibitor"/>
    <property type="match status" value="1"/>
</dbReference>
<dbReference type="InterPro" id="IPR032675">
    <property type="entry name" value="LRR_dom_sf"/>
</dbReference>
<dbReference type="HOGENOM" id="CLU_019609_0_0_1"/>
<accession>A0A067LZ65</accession>
<gene>
    <name evidence="1" type="ORF">BOTBODRAFT_179766</name>
</gene>